<dbReference type="SUPFAM" id="SSF46579">
    <property type="entry name" value="Prefoldin"/>
    <property type="match status" value="1"/>
</dbReference>
<feature type="region of interest" description="Disordered" evidence="5">
    <location>
        <begin position="151"/>
        <end position="226"/>
    </location>
</feature>
<dbReference type="GO" id="GO:0003714">
    <property type="term" value="F:transcription corepressor activity"/>
    <property type="evidence" value="ECO:0007669"/>
    <property type="project" value="TreeGrafter"/>
</dbReference>
<organism evidence="6 7">
    <name type="scientific">Leishmania martiniquensis</name>
    <dbReference type="NCBI Taxonomy" id="1580590"/>
    <lineage>
        <taxon>Eukaryota</taxon>
        <taxon>Discoba</taxon>
        <taxon>Euglenozoa</taxon>
        <taxon>Kinetoplastea</taxon>
        <taxon>Metakinetoplastina</taxon>
        <taxon>Trypanosomatida</taxon>
        <taxon>Trypanosomatidae</taxon>
        <taxon>Leishmaniinae</taxon>
        <taxon>Leishmania</taxon>
    </lineage>
</organism>
<feature type="coiled-coil region" evidence="4">
    <location>
        <begin position="22"/>
        <end position="52"/>
    </location>
</feature>
<comment type="subcellular location">
    <subcellularLocation>
        <location evidence="1">Nucleus</location>
    </subcellularLocation>
</comment>
<feature type="compositionally biased region" description="Low complexity" evidence="5">
    <location>
        <begin position="153"/>
        <end position="169"/>
    </location>
</feature>
<evidence type="ECO:0000313" key="7">
    <source>
        <dbReference type="Proteomes" id="UP000673552"/>
    </source>
</evidence>
<evidence type="ECO:0000256" key="2">
    <source>
        <dbReference type="ARBA" id="ARBA00023242"/>
    </source>
</evidence>
<dbReference type="GO" id="GO:0003682">
    <property type="term" value="F:chromatin binding"/>
    <property type="evidence" value="ECO:0007669"/>
    <property type="project" value="TreeGrafter"/>
</dbReference>
<keyword evidence="4" id="KW-0175">Coiled coil</keyword>
<feature type="region of interest" description="Disordered" evidence="5">
    <location>
        <begin position="425"/>
        <end position="451"/>
    </location>
</feature>
<keyword evidence="2" id="KW-0539">Nucleus</keyword>
<dbReference type="InterPro" id="IPR009053">
    <property type="entry name" value="Prefoldin"/>
</dbReference>
<feature type="compositionally biased region" description="Low complexity" evidence="5">
    <location>
        <begin position="321"/>
        <end position="332"/>
    </location>
</feature>
<reference evidence="6 7" key="1">
    <citation type="submission" date="2021-03" db="EMBL/GenBank/DDBJ databases">
        <title>Leishmania (Mundinia) martiniquensis Genome sequencing and assembly.</title>
        <authorList>
            <person name="Almutairi H."/>
            <person name="Gatherer D."/>
        </authorList>
    </citation>
    <scope>NUCLEOTIDE SEQUENCE [LARGE SCALE GENOMIC DNA]</scope>
    <source>
        <strain evidence="6">LSCM1</strain>
    </source>
</reference>
<feature type="compositionally biased region" description="Low complexity" evidence="5">
    <location>
        <begin position="432"/>
        <end position="442"/>
    </location>
</feature>
<proteinExistence type="inferred from homology"/>
<protein>
    <submittedName>
        <fullName evidence="6">Uncharacterized protein</fullName>
    </submittedName>
</protein>
<evidence type="ECO:0000313" key="6">
    <source>
        <dbReference type="EMBL" id="KAG5470690.1"/>
    </source>
</evidence>
<dbReference type="InterPro" id="IPR004127">
    <property type="entry name" value="Prefoldin_subunit_alpha"/>
</dbReference>
<evidence type="ECO:0000256" key="5">
    <source>
        <dbReference type="SAM" id="MobiDB-lite"/>
    </source>
</evidence>
<accession>A0A836KHA2</accession>
<keyword evidence="7" id="KW-1185">Reference proteome</keyword>
<dbReference type="KEGG" id="lmat:92512046"/>
<dbReference type="CDD" id="cd23159">
    <property type="entry name" value="Prefoldin_URI1"/>
    <property type="match status" value="1"/>
</dbReference>
<dbReference type="Pfam" id="PF02996">
    <property type="entry name" value="Prefoldin"/>
    <property type="match status" value="1"/>
</dbReference>
<feature type="compositionally biased region" description="Polar residues" evidence="5">
    <location>
        <begin position="308"/>
        <end position="317"/>
    </location>
</feature>
<feature type="compositionally biased region" description="Basic and acidic residues" evidence="5">
    <location>
        <begin position="292"/>
        <end position="306"/>
    </location>
</feature>
<dbReference type="PANTHER" id="PTHR15111">
    <property type="entry name" value="RNA POLYMERASE II SUBUNIT 5-MEDIATING PROTEIN NNX3"/>
    <property type="match status" value="1"/>
</dbReference>
<evidence type="ECO:0000256" key="3">
    <source>
        <dbReference type="ARBA" id="ARBA00038295"/>
    </source>
</evidence>
<dbReference type="Gene3D" id="1.10.287.370">
    <property type="match status" value="1"/>
</dbReference>
<gene>
    <name evidence="6" type="ORF">LSCM1_01936</name>
</gene>
<dbReference type="EMBL" id="JAFEUZ010000032">
    <property type="protein sequence ID" value="KAG5470690.1"/>
    <property type="molecule type" value="Genomic_DNA"/>
</dbReference>
<evidence type="ECO:0000256" key="1">
    <source>
        <dbReference type="ARBA" id="ARBA00004123"/>
    </source>
</evidence>
<dbReference type="GO" id="GO:0019212">
    <property type="term" value="F:phosphatase inhibitor activity"/>
    <property type="evidence" value="ECO:0007669"/>
    <property type="project" value="TreeGrafter"/>
</dbReference>
<comment type="similarity">
    <text evidence="3">Belongs to the RNA polymerase II subunit 5-mediating protein family.</text>
</comment>
<feature type="region of interest" description="Disordered" evidence="5">
    <location>
        <begin position="292"/>
        <end position="358"/>
    </location>
</feature>
<dbReference type="PANTHER" id="PTHR15111:SF0">
    <property type="entry name" value="UNCONVENTIONAL PREFOLDIN RPB5 INTERACTOR 1"/>
    <property type="match status" value="1"/>
</dbReference>
<comment type="caution">
    <text evidence="6">The sequence shown here is derived from an EMBL/GenBank/DDBJ whole genome shotgun (WGS) entry which is preliminary data.</text>
</comment>
<sequence>MPTDEYGEGEVLTGAELYLYLLRQNEGQLRRVQEKLREYTALKDTLHTLTERSRRRVLAPVAGGLAYYPAELNATNNILVLLGDGWFVERSAVQASEIAGRRIDFLRRESEVLQQEQNVLTAKQKLFLSELPEAQDAVAQLLAEREVRAATAQPLPQSSPTSQAPQQRSKVATHSSPPPALASAPDVSGTPNAVRAAASPHFASSERSSSPLLSPKPPNATSSPAASESLLGYSNIDAALATFDELDELTEDELIALEAELGDRLNDDEYVERVMTERMIAKKERRVRAELEKRSKNAAAVDDRSNAVEGTTVSASPLTEAPTAVPTAPVAPQSHGASSVIDASAAGNDGPPTGRREAVAYQTPGDIGVAAARSLAASSIVSNALPHAQVATLFSPREVIGEPAPTSSLSVTARTSALPLTRAALAEEEDGSSGSSSAASAATPSQRKERHVQFAANVKDTAELSSAIFGASTAPRQATSPVELGSCDEPCGAEAVLCHAPSLPRSTFTIGDVVEHNEGTVRGCGSGAAAHAGVGSGVASAIPPPPFFPGQRQKPRRKSLFIRELEGDGA</sequence>
<dbReference type="AlphaFoldDB" id="A0A836KHA2"/>
<dbReference type="OrthoDB" id="21413at2759"/>
<dbReference type="GO" id="GO:0000122">
    <property type="term" value="P:negative regulation of transcription by RNA polymerase II"/>
    <property type="evidence" value="ECO:0007669"/>
    <property type="project" value="TreeGrafter"/>
</dbReference>
<dbReference type="GO" id="GO:0005634">
    <property type="term" value="C:nucleus"/>
    <property type="evidence" value="ECO:0007669"/>
    <property type="project" value="UniProtKB-SubCell"/>
</dbReference>
<dbReference type="RefSeq" id="XP_067176083.1">
    <property type="nucleotide sequence ID" value="XM_067319534.1"/>
</dbReference>
<dbReference type="InterPro" id="IPR052255">
    <property type="entry name" value="RNA_pol_II_subunit5-mediator"/>
</dbReference>
<name>A0A836KHA2_9TRYP</name>
<dbReference type="Proteomes" id="UP000673552">
    <property type="component" value="Chromosome 32"/>
</dbReference>
<dbReference type="GeneID" id="92512046"/>
<evidence type="ECO:0000256" key="4">
    <source>
        <dbReference type="SAM" id="Coils"/>
    </source>
</evidence>